<feature type="region of interest" description="Disordered" evidence="9">
    <location>
        <begin position="195"/>
        <end position="215"/>
    </location>
</feature>
<protein>
    <recommendedName>
        <fullName evidence="8">Claudin</fullName>
    </recommendedName>
</protein>
<evidence type="ECO:0000313" key="11">
    <source>
        <dbReference type="Proteomes" id="UP001166093"/>
    </source>
</evidence>
<gene>
    <name evidence="10" type="primary">Cldn3_3</name>
    <name evidence="10" type="ORF">GTO93_0018942</name>
</gene>
<comment type="similarity">
    <text evidence="1 8">Belongs to the claudin family.</text>
</comment>
<evidence type="ECO:0000256" key="5">
    <source>
        <dbReference type="ARBA" id="ARBA00022949"/>
    </source>
</evidence>
<keyword evidence="11" id="KW-1185">Reference proteome</keyword>
<feature type="transmembrane region" description="Helical" evidence="8">
    <location>
        <begin position="116"/>
        <end position="139"/>
    </location>
</feature>
<comment type="caution">
    <text evidence="10">The sequence shown here is derived from an EMBL/GenBank/DDBJ whole genome shotgun (WGS) entry which is preliminary data.</text>
</comment>
<reference evidence="10" key="1">
    <citation type="journal article" date="2021" name="Cell">
        <title>Tracing the genetic footprints of vertebrate landing in non-teleost ray-finned fishes.</title>
        <authorList>
            <person name="Bi X."/>
            <person name="Wang K."/>
            <person name="Yang L."/>
            <person name="Pan H."/>
            <person name="Jiang H."/>
            <person name="Wei Q."/>
            <person name="Fang M."/>
            <person name="Yu H."/>
            <person name="Zhu C."/>
            <person name="Cai Y."/>
            <person name="He Y."/>
            <person name="Gan X."/>
            <person name="Zeng H."/>
            <person name="Yu D."/>
            <person name="Zhu Y."/>
            <person name="Jiang H."/>
            <person name="Qiu Q."/>
            <person name="Yang H."/>
            <person name="Zhang Y.E."/>
            <person name="Wang W."/>
            <person name="Zhu M."/>
            <person name="He S."/>
            <person name="Zhang G."/>
        </authorList>
    </citation>
    <scope>NUCLEOTIDE SEQUENCE</scope>
    <source>
        <strain evidence="10">Pddl_001</strain>
    </source>
</reference>
<evidence type="ECO:0000256" key="6">
    <source>
        <dbReference type="ARBA" id="ARBA00022989"/>
    </source>
</evidence>
<evidence type="ECO:0000313" key="10">
    <source>
        <dbReference type="EMBL" id="MBN3272030.1"/>
    </source>
</evidence>
<keyword evidence="6 8" id="KW-1133">Transmembrane helix</keyword>
<keyword evidence="2 8" id="KW-0796">Tight junction</keyword>
<evidence type="ECO:0000256" key="9">
    <source>
        <dbReference type="SAM" id="MobiDB-lite"/>
    </source>
</evidence>
<dbReference type="InterPro" id="IPR017974">
    <property type="entry name" value="Claudin_CS"/>
</dbReference>
<evidence type="ECO:0000256" key="1">
    <source>
        <dbReference type="ARBA" id="ARBA00008295"/>
    </source>
</evidence>
<dbReference type="Gene3D" id="1.20.140.150">
    <property type="match status" value="1"/>
</dbReference>
<dbReference type="PRINTS" id="PR01077">
    <property type="entry name" value="CLAUDIN"/>
</dbReference>
<feature type="transmembrane region" description="Helical" evidence="8">
    <location>
        <begin position="78"/>
        <end position="104"/>
    </location>
</feature>
<dbReference type="InterPro" id="IPR005411">
    <property type="entry name" value="Claudin2"/>
</dbReference>
<accession>A0ABS2XCR0</accession>
<comment type="function">
    <text evidence="8">Claudins function as major constituents of the tight junction complexes that regulate the permeability of epithelia.</text>
</comment>
<feature type="transmembrane region" description="Helical" evidence="8">
    <location>
        <begin position="7"/>
        <end position="29"/>
    </location>
</feature>
<keyword evidence="3 8" id="KW-1003">Cell membrane</keyword>
<evidence type="ECO:0000256" key="2">
    <source>
        <dbReference type="ARBA" id="ARBA00022427"/>
    </source>
</evidence>
<dbReference type="PRINTS" id="PR01589">
    <property type="entry name" value="CLAUDIN2"/>
</dbReference>
<evidence type="ECO:0000256" key="8">
    <source>
        <dbReference type="RuleBase" id="RU060637"/>
    </source>
</evidence>
<dbReference type="InterPro" id="IPR006187">
    <property type="entry name" value="Claudin"/>
</dbReference>
<dbReference type="PROSITE" id="PS01346">
    <property type="entry name" value="CLAUDIN"/>
    <property type="match status" value="1"/>
</dbReference>
<feature type="non-terminal residue" evidence="10">
    <location>
        <position position="215"/>
    </location>
</feature>
<keyword evidence="5 8" id="KW-0965">Cell junction</keyword>
<dbReference type="EMBL" id="JAAWVQ010015836">
    <property type="protein sequence ID" value="MBN3272030.1"/>
    <property type="molecule type" value="Genomic_DNA"/>
</dbReference>
<feature type="non-terminal residue" evidence="10">
    <location>
        <position position="1"/>
    </location>
</feature>
<organism evidence="10 11">
    <name type="scientific">Polyodon spathula</name>
    <name type="common">North American paddlefish</name>
    <name type="synonym">Squalus spathula</name>
    <dbReference type="NCBI Taxonomy" id="7913"/>
    <lineage>
        <taxon>Eukaryota</taxon>
        <taxon>Metazoa</taxon>
        <taxon>Chordata</taxon>
        <taxon>Craniata</taxon>
        <taxon>Vertebrata</taxon>
        <taxon>Euteleostomi</taxon>
        <taxon>Actinopterygii</taxon>
        <taxon>Chondrostei</taxon>
        <taxon>Acipenseriformes</taxon>
        <taxon>Polyodontidae</taxon>
        <taxon>Polyodon</taxon>
    </lineage>
</organism>
<evidence type="ECO:0000256" key="3">
    <source>
        <dbReference type="ARBA" id="ARBA00022475"/>
    </source>
</evidence>
<keyword evidence="7 8" id="KW-0472">Membrane</keyword>
<dbReference type="Pfam" id="PF00822">
    <property type="entry name" value="PMP22_Claudin"/>
    <property type="match status" value="1"/>
</dbReference>
<dbReference type="InterPro" id="IPR004031">
    <property type="entry name" value="PMP22/EMP/MP20/Claudin"/>
</dbReference>
<comment type="subcellular location">
    <subcellularLocation>
        <location evidence="8">Cell junction</location>
        <location evidence="8">Tight junction</location>
    </subcellularLocation>
    <subcellularLocation>
        <location evidence="8">Cell membrane</location>
        <topology evidence="8">Multi-pass membrane protein</topology>
    </subcellularLocation>
</comment>
<name>A0ABS2XCR0_POLSP</name>
<sequence>MSAGLEILGLALSVFGWIAAIIACALPMWRVTSFIGSNIVTSQTIWEGLWMNCAVRSTGQTQCKIYDSLLALPQDIQAAQALTVISILLALFAILISIVGASCTTCIEDEGAKAKLMIIAGVMFIISGVMQLIPVSWSANTIVSDFYNPLLTDAQKRDLGSSLFSGWTAAVLLILGGSLLCCSCPPREKKYAPARMAHSAARSNPPSGYDKKDYV</sequence>
<dbReference type="Proteomes" id="UP001166093">
    <property type="component" value="Unassembled WGS sequence"/>
</dbReference>
<feature type="transmembrane region" description="Helical" evidence="8">
    <location>
        <begin position="159"/>
        <end position="182"/>
    </location>
</feature>
<evidence type="ECO:0000256" key="4">
    <source>
        <dbReference type="ARBA" id="ARBA00022692"/>
    </source>
</evidence>
<evidence type="ECO:0000256" key="7">
    <source>
        <dbReference type="ARBA" id="ARBA00023136"/>
    </source>
</evidence>
<keyword evidence="4 8" id="KW-0812">Transmembrane</keyword>
<dbReference type="PANTHER" id="PTHR12002">
    <property type="entry name" value="CLAUDIN"/>
    <property type="match status" value="1"/>
</dbReference>
<proteinExistence type="inferred from homology"/>